<dbReference type="Proteomes" id="UP000279457">
    <property type="component" value="Unassembled WGS sequence"/>
</dbReference>
<comment type="caution">
    <text evidence="4">The sequence shown here is derived from an EMBL/GenBank/DDBJ whole genome shotgun (WGS) entry which is preliminary data.</text>
</comment>
<dbReference type="GO" id="GO:0005737">
    <property type="term" value="C:cytoplasm"/>
    <property type="evidence" value="ECO:0007669"/>
    <property type="project" value="InterPro"/>
</dbReference>
<dbReference type="InterPro" id="IPR019732">
    <property type="entry name" value="SigmaS_Anti-adapt_IraP"/>
</dbReference>
<evidence type="ECO:0000256" key="3">
    <source>
        <dbReference type="ARBA" id="ARBA00023054"/>
    </source>
</evidence>
<organism evidence="4 5">
    <name type="scientific">Erwinia psidii</name>
    <dbReference type="NCBI Taxonomy" id="69224"/>
    <lineage>
        <taxon>Bacteria</taxon>
        <taxon>Pseudomonadati</taxon>
        <taxon>Pseudomonadota</taxon>
        <taxon>Gammaproteobacteria</taxon>
        <taxon>Enterobacterales</taxon>
        <taxon>Erwiniaceae</taxon>
        <taxon>Erwinia</taxon>
    </lineage>
</organism>
<gene>
    <name evidence="4" type="primary">iraP</name>
    <name evidence="4" type="ORF">EB241_03410</name>
</gene>
<dbReference type="AlphaFoldDB" id="A0A3N6SKZ8"/>
<sequence length="86" mass="9464">MKNLIAELLVRLAEKEVESREMRVQVEALGVVLTALLRKLDGDQLQQITDGISAAMAAASKMQPHNVGDSVLLNSYIQRLLTPPRP</sequence>
<dbReference type="OrthoDB" id="6548574at2"/>
<name>A0A3N6SKZ8_9GAMM</name>
<evidence type="ECO:0000313" key="5">
    <source>
        <dbReference type="Proteomes" id="UP000279457"/>
    </source>
</evidence>
<dbReference type="Pfam" id="PF10796">
    <property type="entry name" value="Anti-adapt_IraP"/>
    <property type="match status" value="1"/>
</dbReference>
<keyword evidence="3" id="KW-0175">Coiled coil</keyword>
<dbReference type="EMBL" id="RHHM01000002">
    <property type="protein sequence ID" value="RQM39491.1"/>
    <property type="molecule type" value="Genomic_DNA"/>
</dbReference>
<keyword evidence="1" id="KW-0963">Cytoplasm</keyword>
<dbReference type="RefSeq" id="WP_124231800.1">
    <property type="nucleotide sequence ID" value="NZ_RHHM01000002.1"/>
</dbReference>
<evidence type="ECO:0000256" key="2">
    <source>
        <dbReference type="ARBA" id="ARBA00023016"/>
    </source>
</evidence>
<evidence type="ECO:0000313" key="4">
    <source>
        <dbReference type="EMBL" id="RQM39491.1"/>
    </source>
</evidence>
<dbReference type="NCBIfam" id="NF007598">
    <property type="entry name" value="PRK10244.1"/>
    <property type="match status" value="1"/>
</dbReference>
<keyword evidence="5" id="KW-1185">Reference proteome</keyword>
<protein>
    <submittedName>
        <fullName evidence="4">Anti-adapter protein IraP</fullName>
    </submittedName>
</protein>
<proteinExistence type="predicted"/>
<keyword evidence="2" id="KW-0346">Stress response</keyword>
<accession>A0A3N6SKZ8</accession>
<evidence type="ECO:0000256" key="1">
    <source>
        <dbReference type="ARBA" id="ARBA00022490"/>
    </source>
</evidence>
<reference evidence="4 5" key="1">
    <citation type="submission" date="2018-10" db="EMBL/GenBank/DDBJ databases">
        <title>Draft genome sequence for the type isolate of Erwinia psidii, agent causal of bacterial blight in guava (Psidium guajava) and wilt and die-back of Eucalyptus spp.</title>
        <authorList>
            <person name="Hermenegildo P.S."/>
            <person name="Santos S.A."/>
            <person name="Guimaraes L.M.S."/>
            <person name="Vidigal P.M.P."/>
            <person name="Pereira I.C."/>
            <person name="Badel J.L."/>
            <person name="Alfenas-Zerbini P."/>
            <person name="Ferreira M.A.S.V."/>
            <person name="Alfenas A.C."/>
        </authorList>
    </citation>
    <scope>NUCLEOTIDE SEQUENCE [LARGE SCALE GENOMIC DNA]</scope>
    <source>
        <strain evidence="4 5">IBSBF 435</strain>
    </source>
</reference>